<feature type="transmembrane region" description="Helical" evidence="1">
    <location>
        <begin position="35"/>
        <end position="53"/>
    </location>
</feature>
<name>A0A2U3R0J7_ORITS</name>
<dbReference type="Proteomes" id="UP000244960">
    <property type="component" value="Chromosome I"/>
</dbReference>
<reference evidence="4" key="1">
    <citation type="submission" date="2018-03" db="EMBL/GenBank/DDBJ databases">
        <authorList>
            <person name="Batty M. E."/>
            <person name="Batty M E."/>
        </authorList>
    </citation>
    <scope>NUCLEOTIDE SEQUENCE [LARGE SCALE GENOMIC DNA]</scope>
</reference>
<keyword evidence="1" id="KW-1133">Transmembrane helix</keyword>
<proteinExistence type="predicted"/>
<keyword evidence="1" id="KW-0472">Membrane</keyword>
<evidence type="ECO:0000259" key="2">
    <source>
        <dbReference type="Pfam" id="PF07916"/>
    </source>
</evidence>
<feature type="transmembrane region" description="Helical" evidence="1">
    <location>
        <begin position="60"/>
        <end position="78"/>
    </location>
</feature>
<evidence type="ECO:0000313" key="3">
    <source>
        <dbReference type="EMBL" id="SPR06750.1"/>
    </source>
</evidence>
<evidence type="ECO:0000313" key="4">
    <source>
        <dbReference type="Proteomes" id="UP000244960"/>
    </source>
</evidence>
<keyword evidence="1" id="KW-0812">Transmembrane</keyword>
<organism evidence="3 4">
    <name type="scientific">Orientia tsutsugamushi</name>
    <name type="common">Rickettsia tsutsugamushi</name>
    <dbReference type="NCBI Taxonomy" id="784"/>
    <lineage>
        <taxon>Bacteria</taxon>
        <taxon>Pseudomonadati</taxon>
        <taxon>Pseudomonadota</taxon>
        <taxon>Alphaproteobacteria</taxon>
        <taxon>Rickettsiales</taxon>
        <taxon>Rickettsiaceae</taxon>
        <taxon>Rickettsieae</taxon>
        <taxon>Orientia</taxon>
    </lineage>
</organism>
<gene>
    <name evidence="3" type="primary">traG</name>
    <name evidence="3" type="ORF">UT176_01013</name>
</gene>
<dbReference type="Pfam" id="PF07916">
    <property type="entry name" value="TraG_N"/>
    <property type="match status" value="1"/>
</dbReference>
<sequence>MDYVIYTFGGGDLLWHVFNGIGRVFASNSKYFTPVGHLALTIGGIWAATRAIFRGNIGIFAMEWFFPSIFIFTLLFAPKATVWLKDEVSMSAPVKVDNIPIGIAMFASLSSQTSYFVSKMLEQHLLPAYEGLSSRKTGIMFGAKAVAKIRDVQIHDPVTLTNTKEFLRQCFMKPYIIGNILGKKAAAQ</sequence>
<evidence type="ECO:0000256" key="1">
    <source>
        <dbReference type="SAM" id="Phobius"/>
    </source>
</evidence>
<feature type="domain" description="TraG N-terminal Proteobacteria" evidence="2">
    <location>
        <begin position="5"/>
        <end position="173"/>
    </location>
</feature>
<dbReference type="AlphaFoldDB" id="A0A2U3R0J7"/>
<dbReference type="InterPro" id="IPR012931">
    <property type="entry name" value="TraG_N_Proteobacteria"/>
</dbReference>
<accession>A0A2U3R0J7</accession>
<protein>
    <submittedName>
        <fullName evidence="3">Conjugal transfer protein TraG</fullName>
    </submittedName>
</protein>
<dbReference type="EMBL" id="LS398547">
    <property type="protein sequence ID" value="SPR06750.1"/>
    <property type="molecule type" value="Genomic_DNA"/>
</dbReference>